<evidence type="ECO:0000256" key="1">
    <source>
        <dbReference type="ARBA" id="ARBA00022448"/>
    </source>
</evidence>
<reference evidence="9" key="1">
    <citation type="submission" date="2014-03" db="EMBL/GenBank/DDBJ databases">
        <authorList>
            <person name="Genoscope - CEA"/>
        </authorList>
    </citation>
    <scope>NUCLEOTIDE SEQUENCE [LARGE SCALE GENOMIC DNA]</scope>
    <source>
        <strain evidence="9">CF27</strain>
    </source>
</reference>
<evidence type="ECO:0000256" key="4">
    <source>
        <dbReference type="ARBA" id="ARBA00022982"/>
    </source>
</evidence>
<evidence type="ECO:0000256" key="5">
    <source>
        <dbReference type="ARBA" id="ARBA00023004"/>
    </source>
</evidence>
<evidence type="ECO:0000256" key="7">
    <source>
        <dbReference type="SAM" id="Phobius"/>
    </source>
</evidence>
<dbReference type="EMBL" id="CCCS020000023">
    <property type="protein sequence ID" value="CDQ09579.1"/>
    <property type="molecule type" value="Genomic_DNA"/>
</dbReference>
<evidence type="ECO:0000259" key="8">
    <source>
        <dbReference type="PROSITE" id="PS51007"/>
    </source>
</evidence>
<accession>A0A060USQ3</accession>
<keyword evidence="1" id="KW-0813">Transport</keyword>
<keyword evidence="3 6" id="KW-0479">Metal-binding</keyword>
<reference evidence="10 11" key="3">
    <citation type="submission" date="2017-03" db="EMBL/GenBank/DDBJ databases">
        <authorList>
            <person name="Regsiter A."/>
            <person name="William W."/>
        </authorList>
    </citation>
    <scope>NUCLEOTIDE SEQUENCE [LARGE SCALE GENOMIC DNA]</scope>
    <source>
        <strain evidence="10">PRJEB5721</strain>
    </source>
</reference>
<dbReference type="GO" id="GO:0009055">
    <property type="term" value="F:electron transfer activity"/>
    <property type="evidence" value="ECO:0007669"/>
    <property type="project" value="InterPro"/>
</dbReference>
<dbReference type="GO" id="GO:0046872">
    <property type="term" value="F:metal ion binding"/>
    <property type="evidence" value="ECO:0007669"/>
    <property type="project" value="UniProtKB-KW"/>
</dbReference>
<feature type="domain" description="Cytochrome c" evidence="8">
    <location>
        <begin position="175"/>
        <end position="265"/>
    </location>
</feature>
<evidence type="ECO:0000313" key="9">
    <source>
        <dbReference type="EMBL" id="CDQ09579.1"/>
    </source>
</evidence>
<dbReference type="Proteomes" id="UP000193925">
    <property type="component" value="Chromosome AFERRI"/>
</dbReference>
<evidence type="ECO:0000256" key="2">
    <source>
        <dbReference type="ARBA" id="ARBA00022617"/>
    </source>
</evidence>
<evidence type="ECO:0000256" key="6">
    <source>
        <dbReference type="PROSITE-ProRule" id="PRU00433"/>
    </source>
</evidence>
<dbReference type="Gene3D" id="1.10.760.10">
    <property type="entry name" value="Cytochrome c-like domain"/>
    <property type="match status" value="2"/>
</dbReference>
<keyword evidence="2 6" id="KW-0349">Heme</keyword>
<dbReference type="SUPFAM" id="SSF46626">
    <property type="entry name" value="Cytochrome c"/>
    <property type="match status" value="2"/>
</dbReference>
<dbReference type="GO" id="GO:0020037">
    <property type="term" value="F:heme binding"/>
    <property type="evidence" value="ECO:0007669"/>
    <property type="project" value="InterPro"/>
</dbReference>
<dbReference type="InterPro" id="IPR050597">
    <property type="entry name" value="Cytochrome_c_Oxidase_Subunit"/>
</dbReference>
<feature type="transmembrane region" description="Helical" evidence="7">
    <location>
        <begin position="12"/>
        <end position="31"/>
    </location>
</feature>
<feature type="domain" description="Cytochrome c" evidence="8">
    <location>
        <begin position="79"/>
        <end position="165"/>
    </location>
</feature>
<evidence type="ECO:0000313" key="10">
    <source>
        <dbReference type="EMBL" id="SMH67176.1"/>
    </source>
</evidence>
<keyword evidence="7" id="KW-0812">Transmembrane</keyword>
<keyword evidence="7" id="KW-1133">Transmembrane helix</keyword>
<dbReference type="EMBL" id="LT841305">
    <property type="protein sequence ID" value="SMH67176.1"/>
    <property type="molecule type" value="Genomic_DNA"/>
</dbReference>
<organism evidence="9">
    <name type="scientific">Acidithiobacillus ferrivorans</name>
    <dbReference type="NCBI Taxonomy" id="160808"/>
    <lineage>
        <taxon>Bacteria</taxon>
        <taxon>Pseudomonadati</taxon>
        <taxon>Pseudomonadota</taxon>
        <taxon>Acidithiobacillia</taxon>
        <taxon>Acidithiobacillales</taxon>
        <taxon>Acidithiobacillaceae</taxon>
        <taxon>Acidithiobacillus</taxon>
    </lineage>
</organism>
<reference evidence="9" key="2">
    <citation type="submission" date="2014-07" db="EMBL/GenBank/DDBJ databases">
        <title>Initial genome analysis of the psychrotolerant acidophile Acidithiobacillus ferrivorans CF27: insights into iron and sulfur oxidation pathways and into biofilm formation.</title>
        <authorList>
            <person name="Talla E."/>
            <person name="Hedrich S."/>
            <person name="Mangenot S."/>
            <person name="Ji B."/>
            <person name="Johnson D.B."/>
            <person name="Barbe V."/>
            <person name="Bonnefoy V."/>
        </authorList>
    </citation>
    <scope>NUCLEOTIDE SEQUENCE [LARGE SCALE GENOMIC DNA]</scope>
    <source>
        <strain evidence="9">CF27</strain>
    </source>
</reference>
<dbReference type="PANTHER" id="PTHR33751">
    <property type="entry name" value="CBB3-TYPE CYTOCHROME C OXIDASE SUBUNIT FIXP"/>
    <property type="match status" value="1"/>
</dbReference>
<evidence type="ECO:0000256" key="3">
    <source>
        <dbReference type="ARBA" id="ARBA00022723"/>
    </source>
</evidence>
<keyword evidence="5 6" id="KW-0408">Iron</keyword>
<proteinExistence type="predicted"/>
<gene>
    <name evidence="10" type="primary">cycA1</name>
    <name evidence="9" type="ORF">AFERRI_30225</name>
    <name evidence="10" type="ORF">AFERRI_50377</name>
</gene>
<dbReference type="InterPro" id="IPR009056">
    <property type="entry name" value="Cyt_c-like_dom"/>
</dbReference>
<dbReference type="Pfam" id="PF00034">
    <property type="entry name" value="Cytochrom_C"/>
    <property type="match status" value="2"/>
</dbReference>
<protein>
    <submittedName>
        <fullName evidence="9">Cytochrome c class I</fullName>
    </submittedName>
</protein>
<dbReference type="PANTHER" id="PTHR33751:SF9">
    <property type="entry name" value="CYTOCHROME C4"/>
    <property type="match status" value="1"/>
</dbReference>
<keyword evidence="4" id="KW-0249">Electron transport</keyword>
<keyword evidence="7" id="KW-0472">Membrane</keyword>
<sequence>MVRLSYTNGLGAIRAAVPIVLVSMGTVFLAMTECAAATVHDNKLVAATTSSAGVATATASSTAVVTAVTHSAANAQTTADTQTGNIPQSVSSTCMACHGMTGIAPQGAMFPDLAGQWAPYLVKQLDNFRSHTRADPMAKAIMWGMAASLTPAQVQHVADYYSKQIPAKGKMVNQKLAAAGKKIFEGGISNKQVPACMACHGPTGLGDPPLFPRLAGQRQAYVVLQLNYFKKGLRTNDPHAIMRYVASRLSEAQITELATYVRSLPGGTNE</sequence>
<dbReference type="RefSeq" id="WP_035191895.1">
    <property type="nucleotide sequence ID" value="NZ_CCCS020000023.1"/>
</dbReference>
<keyword evidence="11" id="KW-1185">Reference proteome</keyword>
<name>A0A060USQ3_9PROT</name>
<dbReference type="InterPro" id="IPR036909">
    <property type="entry name" value="Cyt_c-like_dom_sf"/>
</dbReference>
<dbReference type="AlphaFoldDB" id="A0A060USQ3"/>
<evidence type="ECO:0000313" key="11">
    <source>
        <dbReference type="Proteomes" id="UP000193925"/>
    </source>
</evidence>
<dbReference type="PROSITE" id="PS51007">
    <property type="entry name" value="CYTC"/>
    <property type="match status" value="2"/>
</dbReference>